<dbReference type="Proteomes" id="UP001150062">
    <property type="component" value="Unassembled WGS sequence"/>
</dbReference>
<feature type="transmembrane region" description="Helical" evidence="6">
    <location>
        <begin position="162"/>
        <end position="184"/>
    </location>
</feature>
<dbReference type="InterPro" id="IPR036259">
    <property type="entry name" value="MFS_trans_sf"/>
</dbReference>
<dbReference type="SUPFAM" id="SSF103473">
    <property type="entry name" value="MFS general substrate transporter"/>
    <property type="match status" value="1"/>
</dbReference>
<dbReference type="Gene3D" id="1.20.1250.20">
    <property type="entry name" value="MFS general substrate transporter like domains"/>
    <property type="match status" value="2"/>
</dbReference>
<gene>
    <name evidence="7" type="ORF">M0813_00138</name>
</gene>
<evidence type="ECO:0000256" key="6">
    <source>
        <dbReference type="SAM" id="Phobius"/>
    </source>
</evidence>
<dbReference type="InterPro" id="IPR011701">
    <property type="entry name" value="MFS"/>
</dbReference>
<dbReference type="Pfam" id="PF07690">
    <property type="entry name" value="MFS_1"/>
    <property type="match status" value="1"/>
</dbReference>
<evidence type="ECO:0000256" key="2">
    <source>
        <dbReference type="ARBA" id="ARBA00022692"/>
    </source>
</evidence>
<keyword evidence="2 6" id="KW-0812">Transmembrane</keyword>
<dbReference type="PANTHER" id="PTHR23294:SF0">
    <property type="entry name" value="UNC93-LIKE PROTEIN MFSD11"/>
    <property type="match status" value="1"/>
</dbReference>
<evidence type="ECO:0000313" key="7">
    <source>
        <dbReference type="EMBL" id="KAJ6248980.1"/>
    </source>
</evidence>
<feature type="transmembrane region" description="Helical" evidence="6">
    <location>
        <begin position="44"/>
        <end position="66"/>
    </location>
</feature>
<keyword evidence="3 6" id="KW-1133">Transmembrane helix</keyword>
<protein>
    <submittedName>
        <fullName evidence="7">Et translation product-related</fullName>
    </submittedName>
</protein>
<evidence type="ECO:0000256" key="3">
    <source>
        <dbReference type="ARBA" id="ARBA00022989"/>
    </source>
</evidence>
<evidence type="ECO:0000256" key="1">
    <source>
        <dbReference type="ARBA" id="ARBA00004141"/>
    </source>
</evidence>
<comment type="caution">
    <text evidence="7">The sequence shown here is derived from an EMBL/GenBank/DDBJ whole genome shotgun (WGS) entry which is preliminary data.</text>
</comment>
<dbReference type="InterPro" id="IPR051617">
    <property type="entry name" value="UNC-93-like_regulator"/>
</dbReference>
<evidence type="ECO:0000256" key="5">
    <source>
        <dbReference type="SAM" id="MobiDB-lite"/>
    </source>
</evidence>
<feature type="transmembrane region" description="Helical" evidence="6">
    <location>
        <begin position="422"/>
        <end position="450"/>
    </location>
</feature>
<feature type="transmembrane region" description="Helical" evidence="6">
    <location>
        <begin position="134"/>
        <end position="156"/>
    </location>
</feature>
<sequence>MELKDHCKITLKRMFLLFFGFTLLFGGVESPESLITTVLGSNGYIAFGFLYGGFSFNILFIAPYVVKRLGASRSVIFGSILIIFVPASLIEIKFWVVYCMMFIGGNGVGIWYASSNTYILRLSDENSVGTIGGIFTTFLIFGTLMGNLLLTLLYYYNVQDRYVFLTFTVIGLVGVAIIITIPNLDKKGQKKKKTTKKKKKKKKKKKQTRKQKETDQTQKIDVNSEYELDEFEDLGELTSSDDLDDSISSYFDDQSENVWINRNNLVLDNFNDYRVYKNYLQNKVFLNESFANNLDKLESKIQFQDETPTKMQIQKKSKSPTSFQNIKLTLSFLTKGTVLLLMTITVLEGLSMGMISGFLPTLMEKKNIPICSMVFCFSKSVSSIVLGKISDTFGNLFMFLSSMLFGVIGSLILIFIPTVSNTTFIVCYALLGMSIGGYSVIVFPLTMIFYPDNQVDCIALFKFTRGATIGLSMTYISHLTRQSNFHLIISFQLICLISILYLHLRIKSINNLVKPEFEKKPKTQLQKLENIISIQNNSNTERKVMMNDQQLIDNPQQMGSL</sequence>
<name>A0ABQ8YWU3_9EUKA</name>
<accession>A0ABQ8YWU3</accession>
<reference evidence="7" key="1">
    <citation type="submission" date="2022-08" db="EMBL/GenBank/DDBJ databases">
        <title>Novel sulfate-reducing endosymbionts in the free-living metamonad Anaeramoeba.</title>
        <authorList>
            <person name="Jerlstrom-Hultqvist J."/>
            <person name="Cepicka I."/>
            <person name="Gallot-Lavallee L."/>
            <person name="Salas-Leiva D."/>
            <person name="Curtis B.A."/>
            <person name="Zahonova K."/>
            <person name="Pipaliya S."/>
            <person name="Dacks J."/>
            <person name="Roger A.J."/>
        </authorList>
    </citation>
    <scope>NUCLEOTIDE SEQUENCE</scope>
    <source>
        <strain evidence="7">Schooner1</strain>
    </source>
</reference>
<comment type="subcellular location">
    <subcellularLocation>
        <location evidence="1">Membrane</location>
        <topology evidence="1">Multi-pass membrane protein</topology>
    </subcellularLocation>
</comment>
<feature type="transmembrane region" description="Helical" evidence="6">
    <location>
        <begin position="73"/>
        <end position="89"/>
    </location>
</feature>
<feature type="transmembrane region" description="Helical" evidence="6">
    <location>
        <begin position="95"/>
        <end position="113"/>
    </location>
</feature>
<dbReference type="PANTHER" id="PTHR23294">
    <property type="entry name" value="ET TRANSLATION PRODUCT-RELATED"/>
    <property type="match status" value="1"/>
</dbReference>
<feature type="region of interest" description="Disordered" evidence="5">
    <location>
        <begin position="190"/>
        <end position="219"/>
    </location>
</feature>
<evidence type="ECO:0000313" key="8">
    <source>
        <dbReference type="Proteomes" id="UP001150062"/>
    </source>
</evidence>
<keyword evidence="4 6" id="KW-0472">Membrane</keyword>
<feature type="transmembrane region" description="Helical" evidence="6">
    <location>
        <begin position="393"/>
        <end position="416"/>
    </location>
</feature>
<evidence type="ECO:0000256" key="4">
    <source>
        <dbReference type="ARBA" id="ARBA00023136"/>
    </source>
</evidence>
<organism evidence="7 8">
    <name type="scientific">Anaeramoeba flamelloides</name>
    <dbReference type="NCBI Taxonomy" id="1746091"/>
    <lineage>
        <taxon>Eukaryota</taxon>
        <taxon>Metamonada</taxon>
        <taxon>Anaeramoebidae</taxon>
        <taxon>Anaeramoeba</taxon>
    </lineage>
</organism>
<dbReference type="EMBL" id="JAOAOG010000103">
    <property type="protein sequence ID" value="KAJ6248980.1"/>
    <property type="molecule type" value="Genomic_DNA"/>
</dbReference>
<proteinExistence type="predicted"/>
<feature type="compositionally biased region" description="Basic residues" evidence="5">
    <location>
        <begin position="190"/>
        <end position="209"/>
    </location>
</feature>
<feature type="transmembrane region" description="Helical" evidence="6">
    <location>
        <begin position="485"/>
        <end position="504"/>
    </location>
</feature>
<keyword evidence="8" id="KW-1185">Reference proteome</keyword>